<sequence length="80" mass="8732">MSEQPNTTPDDGTPANDPAAALHWAAVAIGLAEAREQQGNPLTGDERAELDRYQNAARAHGITEQQIREHLAEYRQAVAR</sequence>
<gene>
    <name evidence="1" type="ORF">STRTUCAR8_08589</name>
</gene>
<reference evidence="1 2" key="1">
    <citation type="journal article" date="2011" name="Plasmid">
        <title>Streptomyces turgidiscabies Car8 contains a modular pathogenicity island that shares virulence genes with other actinobacterial plant pathogens.</title>
        <authorList>
            <person name="Huguet-Tapia J.C."/>
            <person name="Badger J.H."/>
            <person name="Loria R."/>
            <person name="Pettis G.S."/>
        </authorList>
    </citation>
    <scope>NUCLEOTIDE SEQUENCE [LARGE SCALE GENOMIC DNA]</scope>
    <source>
        <strain evidence="1 2">Car8</strain>
    </source>
</reference>
<dbReference type="EMBL" id="AEJB01000272">
    <property type="protein sequence ID" value="ELP67662.1"/>
    <property type="molecule type" value="Genomic_DNA"/>
</dbReference>
<evidence type="ECO:0000313" key="2">
    <source>
        <dbReference type="Proteomes" id="UP000010931"/>
    </source>
</evidence>
<organism evidence="1 2">
    <name type="scientific">Streptomyces turgidiscabies (strain Car8)</name>
    <dbReference type="NCBI Taxonomy" id="698760"/>
    <lineage>
        <taxon>Bacteria</taxon>
        <taxon>Bacillati</taxon>
        <taxon>Actinomycetota</taxon>
        <taxon>Actinomycetes</taxon>
        <taxon>Kitasatosporales</taxon>
        <taxon>Streptomycetaceae</taxon>
        <taxon>Streptomyces</taxon>
    </lineage>
</organism>
<dbReference type="Proteomes" id="UP000010931">
    <property type="component" value="Unassembled WGS sequence"/>
</dbReference>
<protein>
    <submittedName>
        <fullName evidence="1">Uncharacterized protein</fullName>
    </submittedName>
</protein>
<keyword evidence="2" id="KW-1185">Reference proteome</keyword>
<evidence type="ECO:0000313" key="1">
    <source>
        <dbReference type="EMBL" id="ELP67662.1"/>
    </source>
</evidence>
<dbReference type="PATRIC" id="fig|698760.3.peg.3602"/>
<comment type="caution">
    <text evidence="1">The sequence shown here is derived from an EMBL/GenBank/DDBJ whole genome shotgun (WGS) entry which is preliminary data.</text>
</comment>
<accession>L7F8X0</accession>
<dbReference type="RefSeq" id="WP_006377188.1">
    <property type="nucleotide sequence ID" value="NZ_AEJB01000272.1"/>
</dbReference>
<name>L7F8X0_STRT8</name>
<proteinExistence type="predicted"/>
<dbReference type="AlphaFoldDB" id="L7F8X0"/>